<dbReference type="Proteomes" id="UP000198815">
    <property type="component" value="Unassembled WGS sequence"/>
</dbReference>
<proteinExistence type="predicted"/>
<evidence type="ECO:0000313" key="3">
    <source>
        <dbReference type="Proteomes" id="UP000198815"/>
    </source>
</evidence>
<dbReference type="PANTHER" id="PTHR32419">
    <property type="entry name" value="GLUTATHIONYL-HYDROQUINONE REDUCTASE"/>
    <property type="match status" value="1"/>
</dbReference>
<feature type="region of interest" description="Disordered" evidence="1">
    <location>
        <begin position="361"/>
        <end position="399"/>
    </location>
</feature>
<keyword evidence="3" id="KW-1185">Reference proteome</keyword>
<dbReference type="GO" id="GO:0004364">
    <property type="term" value="F:glutathione transferase activity"/>
    <property type="evidence" value="ECO:0007669"/>
    <property type="project" value="InterPro"/>
</dbReference>
<protein>
    <submittedName>
        <fullName evidence="2">Putative glutathione S-transferase</fullName>
    </submittedName>
</protein>
<dbReference type="Gene3D" id="3.40.30.10">
    <property type="entry name" value="Glutaredoxin"/>
    <property type="match status" value="1"/>
</dbReference>
<dbReference type="AlphaFoldDB" id="A0A1H9TD83"/>
<name>A0A1H9TD83_9ACTN</name>
<feature type="region of interest" description="Disordered" evidence="1">
    <location>
        <begin position="21"/>
        <end position="67"/>
    </location>
</feature>
<dbReference type="GO" id="GO:0005737">
    <property type="term" value="C:cytoplasm"/>
    <property type="evidence" value="ECO:0007669"/>
    <property type="project" value="TreeGrafter"/>
</dbReference>
<organism evidence="2 3">
    <name type="scientific">Propionibacterium cyclohexanicum</name>
    <dbReference type="NCBI Taxonomy" id="64702"/>
    <lineage>
        <taxon>Bacteria</taxon>
        <taxon>Bacillati</taxon>
        <taxon>Actinomycetota</taxon>
        <taxon>Actinomycetes</taxon>
        <taxon>Propionibacteriales</taxon>
        <taxon>Propionibacteriaceae</taxon>
        <taxon>Propionibacterium</taxon>
    </lineage>
</organism>
<dbReference type="InterPro" id="IPR036282">
    <property type="entry name" value="Glutathione-S-Trfase_C_sf"/>
</dbReference>
<accession>A0A1H9TD83</accession>
<reference evidence="2 3" key="1">
    <citation type="submission" date="2016-10" db="EMBL/GenBank/DDBJ databases">
        <authorList>
            <person name="de Groot N.N."/>
        </authorList>
    </citation>
    <scope>NUCLEOTIDE SEQUENCE [LARGE SCALE GENOMIC DNA]</scope>
    <source>
        <strain evidence="2 3">DSM 16859</strain>
    </source>
</reference>
<sequence>MTVDAMASTLASTTGLAQNSLAQTHDLTRPRQGCLTAGLPEDKLPMHSTTLEHPGGARRRPVPPPGPQPHLVRYFGHAPRLLAVEPHRYLMAGDLAQAPARRLSILMRLLGLDEPVPYLALKPAGPDDWSIEDPRRLLPGPLPKRLLSEHYGGQPAVRPHSPALLDARTGGVLCDEPDVLMTEFETSWRPLHDEDAPDLYPAALRIDVDTAIRRIRELTRISTRVCASVPRNASRRLATTLESQLDALDRLLARRRFLFGEHLTTADIWLFVYLCDYERLHRPALTSVLGERRIRHLDEFGQLWAYARDLFALGFMDQREAYHVALVPDSAGMYVEGGFRGRPGQRHDTLAAWREPAGRAALTAASPWTAGSPRGTARDSVREGPQPVGTGTTRAGRDG</sequence>
<dbReference type="OrthoDB" id="9769158at2"/>
<dbReference type="SUPFAM" id="SSF47616">
    <property type="entry name" value="GST C-terminal domain-like"/>
    <property type="match status" value="1"/>
</dbReference>
<gene>
    <name evidence="2" type="ORF">SAMN05443377_12137</name>
</gene>
<dbReference type="Gene3D" id="1.20.1050.10">
    <property type="match status" value="1"/>
</dbReference>
<keyword evidence="2" id="KW-0808">Transferase</keyword>
<dbReference type="EMBL" id="FOGZ01000021">
    <property type="protein sequence ID" value="SER95121.1"/>
    <property type="molecule type" value="Genomic_DNA"/>
</dbReference>
<dbReference type="PANTHER" id="PTHR32419:SF6">
    <property type="entry name" value="GLUTATHIONE S-TRANSFERASE OMEGA-LIKE 1-RELATED"/>
    <property type="match status" value="1"/>
</dbReference>
<dbReference type="InterPro" id="IPR016639">
    <property type="entry name" value="GST_Omega/GSH"/>
</dbReference>
<dbReference type="Pfam" id="PF13410">
    <property type="entry name" value="GST_C_2"/>
    <property type="match status" value="1"/>
</dbReference>
<evidence type="ECO:0000313" key="2">
    <source>
        <dbReference type="EMBL" id="SER95121.1"/>
    </source>
</evidence>
<evidence type="ECO:0000256" key="1">
    <source>
        <dbReference type="SAM" id="MobiDB-lite"/>
    </source>
</evidence>